<keyword evidence="7" id="KW-1015">Disulfide bond</keyword>
<evidence type="ECO:0000256" key="4">
    <source>
        <dbReference type="ARBA" id="ARBA00022729"/>
    </source>
</evidence>
<dbReference type="OMA" id="RETQIGH"/>
<dbReference type="Gene3D" id="3.10.360.10">
    <property type="entry name" value="Antimicrobial Peptide, Beta-defensin 2, Chain A"/>
    <property type="match status" value="1"/>
</dbReference>
<dbReference type="GeneID" id="117021651"/>
<dbReference type="GeneTree" id="ENSGT00530000064280"/>
<dbReference type="GO" id="GO:0005615">
    <property type="term" value="C:extracellular space"/>
    <property type="evidence" value="ECO:0007669"/>
    <property type="project" value="TreeGrafter"/>
</dbReference>
<evidence type="ECO:0000256" key="2">
    <source>
        <dbReference type="ARBA" id="ARBA00022525"/>
    </source>
</evidence>
<protein>
    <recommendedName>
        <fullName evidence="9">Beta-defensin-like domain-containing protein</fullName>
    </recommendedName>
</protein>
<dbReference type="GO" id="GO:0031731">
    <property type="term" value="F:CCR6 chemokine receptor binding"/>
    <property type="evidence" value="ECO:0007669"/>
    <property type="project" value="TreeGrafter"/>
</dbReference>
<reference evidence="10 11" key="2">
    <citation type="journal article" date="2018" name="Annu Rev Anim Biosci">
        <title>Bat Biology, Genomes, and the Bat1K Project: To Generate Chromosome-Level Genomes for All Living Bat Species.</title>
        <authorList>
            <person name="Teeling E.C."/>
            <person name="Vernes S.C."/>
            <person name="Davalos L.M."/>
            <person name="Ray D.A."/>
            <person name="Gilbert M.T.P."/>
            <person name="Myers E."/>
        </authorList>
    </citation>
    <scope>NUCLEOTIDE SEQUENCE</scope>
</reference>
<dbReference type="GO" id="GO:0060326">
    <property type="term" value="P:cell chemotaxis"/>
    <property type="evidence" value="ECO:0007669"/>
    <property type="project" value="Ensembl"/>
</dbReference>
<keyword evidence="4 8" id="KW-0732">Signal</keyword>
<keyword evidence="11" id="KW-1185">Reference proteome</keyword>
<gene>
    <name evidence="10" type="primary">LOC117021651</name>
</gene>
<dbReference type="FunCoup" id="A0A671F7B0">
    <property type="interactions" value="113"/>
</dbReference>
<dbReference type="SUPFAM" id="SSF57392">
    <property type="entry name" value="Defensin-like"/>
    <property type="match status" value="1"/>
</dbReference>
<dbReference type="PANTHER" id="PTHR20515">
    <property type="entry name" value="BETA-DEFENSIN"/>
    <property type="match status" value="1"/>
</dbReference>
<keyword evidence="5" id="KW-0211">Defensin</keyword>
<dbReference type="GO" id="GO:0042056">
    <property type="term" value="F:chemoattractant activity"/>
    <property type="evidence" value="ECO:0007669"/>
    <property type="project" value="Ensembl"/>
</dbReference>
<dbReference type="Proteomes" id="UP000472240">
    <property type="component" value="Chromosome 4"/>
</dbReference>
<dbReference type="KEGG" id="rfq:117021651"/>
<feature type="domain" description="Beta-defensin-like" evidence="9">
    <location>
        <begin position="29"/>
        <end position="64"/>
    </location>
</feature>
<feature type="chain" id="PRO_5025410780" description="Beta-defensin-like domain-containing protein" evidence="8">
    <location>
        <begin position="23"/>
        <end position="67"/>
    </location>
</feature>
<evidence type="ECO:0000259" key="9">
    <source>
        <dbReference type="Pfam" id="PF00711"/>
    </source>
</evidence>
<dbReference type="InParanoid" id="A0A671F7B0"/>
<dbReference type="InterPro" id="IPR001855">
    <property type="entry name" value="Defensin_beta-like"/>
</dbReference>
<keyword evidence="2" id="KW-0964">Secreted</keyword>
<proteinExistence type="predicted"/>
<evidence type="ECO:0000256" key="6">
    <source>
        <dbReference type="ARBA" id="ARBA00023022"/>
    </source>
</evidence>
<evidence type="ECO:0000256" key="5">
    <source>
        <dbReference type="ARBA" id="ARBA00022940"/>
    </source>
</evidence>
<reference evidence="10" key="5">
    <citation type="submission" date="2025-09" db="UniProtKB">
        <authorList>
            <consortium name="Ensembl"/>
        </authorList>
    </citation>
    <scope>IDENTIFICATION</scope>
</reference>
<comment type="subcellular location">
    <subcellularLocation>
        <location evidence="1">Secreted</location>
    </subcellularLocation>
</comment>
<dbReference type="Ensembl" id="ENSRFET00010023444.1">
    <property type="protein sequence ID" value="ENSRFEP00010021542.1"/>
    <property type="gene ID" value="ENSRFEG00010014455.1"/>
</dbReference>
<reference evidence="11" key="3">
    <citation type="submission" date="2018-12" db="EMBL/GenBank/DDBJ databases">
        <title>G10K-VGP greater horseshoe bat female genome, primary haplotype.</title>
        <authorList>
            <person name="Teeling E."/>
            <person name="Myers G."/>
            <person name="Vernes S."/>
            <person name="Pippel M."/>
            <person name="Winkler S."/>
            <person name="Fedrigo O."/>
            <person name="Rhie A."/>
            <person name="Koren S."/>
            <person name="Phillippy A."/>
            <person name="Lewin H."/>
            <person name="Damas J."/>
            <person name="Howe K."/>
            <person name="Mountcastle J."/>
            <person name="Jarvis E.D."/>
        </authorList>
    </citation>
    <scope>NUCLEOTIDE SEQUENCE [LARGE SCALE GENOMIC DNA]</scope>
</reference>
<dbReference type="GO" id="GO:0042742">
    <property type="term" value="P:defense response to bacterium"/>
    <property type="evidence" value="ECO:0007669"/>
    <property type="project" value="UniProtKB-KW"/>
</dbReference>
<dbReference type="Pfam" id="PF00711">
    <property type="entry name" value="Defensin_beta"/>
    <property type="match status" value="1"/>
</dbReference>
<dbReference type="RefSeq" id="XP_032960777.1">
    <property type="nucleotide sequence ID" value="XM_033104886.1"/>
</dbReference>
<reference evidence="10 11" key="1">
    <citation type="journal article" date="2015" name="Annu Rev Anim Biosci">
        <title>The Genome 10K Project: a way forward.</title>
        <authorList>
            <person name="Koepfli K.P."/>
            <person name="Paten B."/>
            <person name="O'Brien S.J."/>
            <person name="Koepfli K.P."/>
            <person name="Paten B."/>
            <person name="Antunes A."/>
            <person name="Belov K."/>
            <person name="Bustamante C."/>
            <person name="Castoe T.A."/>
            <person name="Clawson H."/>
            <person name="Crawford A.J."/>
            <person name="Diekhans M."/>
            <person name="Distel D."/>
            <person name="Durbin R."/>
            <person name="Earl D."/>
            <person name="Fujita M.K."/>
            <person name="Gamble T."/>
            <person name="Georges A."/>
            <person name="Gemmell N."/>
            <person name="Gilbert M.T."/>
            <person name="Graves J.M."/>
            <person name="Green R.E."/>
            <person name="Hickey G."/>
            <person name="Jarvis E.D."/>
            <person name="Johnson W."/>
            <person name="Komissarov A."/>
            <person name="Korf I."/>
            <person name="Kuhn R."/>
            <person name="Larkin D.M."/>
            <person name="Lewin H."/>
            <person name="Lopez J.V."/>
            <person name="Ma J."/>
            <person name="Marques-Bonet T."/>
            <person name="Miller W."/>
            <person name="Murphy R."/>
            <person name="Pevzner P."/>
            <person name="Shapiro B."/>
            <person name="Steiner C."/>
            <person name="Tamazian G."/>
            <person name="Venkatesh B."/>
            <person name="Wang J."/>
            <person name="Wayne R."/>
            <person name="Wiley E."/>
            <person name="Yang H."/>
            <person name="Zhang G."/>
            <person name="Haussler D."/>
            <person name="Ryder O."/>
            <person name="O'Brien S.J."/>
        </authorList>
    </citation>
    <scope>NUCLEOTIDE SEQUENCE</scope>
</reference>
<name>A0A671F7B0_RHIFE</name>
<dbReference type="AlphaFoldDB" id="A0A671F7B0"/>
<keyword evidence="3" id="KW-0929">Antimicrobial</keyword>
<evidence type="ECO:0000256" key="1">
    <source>
        <dbReference type="ARBA" id="ARBA00004613"/>
    </source>
</evidence>
<sequence>MRIYYLVFALLLLFLMPVPGNGGLINTLQRYFCKIRSGRCAVLSCLPREEHIGSCSVGGRKCCRRKK</sequence>
<keyword evidence="6" id="KW-0044">Antibiotic</keyword>
<evidence type="ECO:0000256" key="7">
    <source>
        <dbReference type="ARBA" id="ARBA00023157"/>
    </source>
</evidence>
<dbReference type="PANTHER" id="PTHR20515:SF0">
    <property type="entry name" value="BETA-DEFENSIN 103"/>
    <property type="match status" value="1"/>
</dbReference>
<dbReference type="OrthoDB" id="9449637at2759"/>
<organism evidence="10 11">
    <name type="scientific">Rhinolophus ferrumequinum</name>
    <name type="common">Greater horseshoe bat</name>
    <dbReference type="NCBI Taxonomy" id="59479"/>
    <lineage>
        <taxon>Eukaryota</taxon>
        <taxon>Metazoa</taxon>
        <taxon>Chordata</taxon>
        <taxon>Craniata</taxon>
        <taxon>Vertebrata</taxon>
        <taxon>Euteleostomi</taxon>
        <taxon>Mammalia</taxon>
        <taxon>Eutheria</taxon>
        <taxon>Laurasiatheria</taxon>
        <taxon>Chiroptera</taxon>
        <taxon>Yinpterochiroptera</taxon>
        <taxon>Rhinolophoidea</taxon>
        <taxon>Rhinolophidae</taxon>
        <taxon>Rhinolophinae</taxon>
        <taxon>Rhinolophus</taxon>
    </lineage>
</organism>
<reference evidence="10" key="4">
    <citation type="submission" date="2025-08" db="UniProtKB">
        <authorList>
            <consortium name="Ensembl"/>
        </authorList>
    </citation>
    <scope>IDENTIFICATION</scope>
</reference>
<evidence type="ECO:0000313" key="10">
    <source>
        <dbReference type="Ensembl" id="ENSRFEP00010021542.1"/>
    </source>
</evidence>
<accession>A0A671F7B0</accession>
<evidence type="ECO:0000256" key="8">
    <source>
        <dbReference type="SAM" id="SignalP"/>
    </source>
</evidence>
<dbReference type="FunFam" id="3.10.360.10:FF:000001">
    <property type="entry name" value="Beta-defensin 1"/>
    <property type="match status" value="1"/>
</dbReference>
<evidence type="ECO:0000256" key="3">
    <source>
        <dbReference type="ARBA" id="ARBA00022529"/>
    </source>
</evidence>
<feature type="signal peptide" evidence="8">
    <location>
        <begin position="1"/>
        <end position="22"/>
    </location>
</feature>
<evidence type="ECO:0000313" key="11">
    <source>
        <dbReference type="Proteomes" id="UP000472240"/>
    </source>
</evidence>